<gene>
    <name evidence="2" type="ORF">WKW79_11520</name>
</gene>
<keyword evidence="1" id="KW-0472">Membrane</keyword>
<accession>A0ABU8X847</accession>
<dbReference type="Proteomes" id="UP001367030">
    <property type="component" value="Unassembled WGS sequence"/>
</dbReference>
<protein>
    <submittedName>
        <fullName evidence="2">Uncharacterized protein</fullName>
    </submittedName>
</protein>
<reference evidence="2 3" key="1">
    <citation type="submission" date="2024-03" db="EMBL/GenBank/DDBJ databases">
        <title>Novel species of the genus Variovorax.</title>
        <authorList>
            <person name="Liu Q."/>
            <person name="Xin Y.-H."/>
        </authorList>
    </citation>
    <scope>NUCLEOTIDE SEQUENCE [LARGE SCALE GENOMIC DNA]</scope>
    <source>
        <strain evidence="2 3">KACC 18901</strain>
    </source>
</reference>
<keyword evidence="3" id="KW-1185">Reference proteome</keyword>
<name>A0ABU8X847_9BURK</name>
<dbReference type="EMBL" id="JBBKZS010000004">
    <property type="protein sequence ID" value="MEJ8855203.1"/>
    <property type="molecule type" value="Genomic_DNA"/>
</dbReference>
<feature type="transmembrane region" description="Helical" evidence="1">
    <location>
        <begin position="83"/>
        <end position="105"/>
    </location>
</feature>
<organism evidence="2 3">
    <name type="scientific">Variovorax robiniae</name>
    <dbReference type="NCBI Taxonomy" id="1836199"/>
    <lineage>
        <taxon>Bacteria</taxon>
        <taxon>Pseudomonadati</taxon>
        <taxon>Pseudomonadota</taxon>
        <taxon>Betaproteobacteria</taxon>
        <taxon>Burkholderiales</taxon>
        <taxon>Comamonadaceae</taxon>
        <taxon>Variovorax</taxon>
    </lineage>
</organism>
<dbReference type="RefSeq" id="WP_340335289.1">
    <property type="nucleotide sequence ID" value="NZ_JBBKZS010000004.1"/>
</dbReference>
<evidence type="ECO:0000256" key="1">
    <source>
        <dbReference type="SAM" id="Phobius"/>
    </source>
</evidence>
<sequence>MKNSVFAELSFWFMAIASVAVPIAIYAVLLAKRAVSRNTVLVLGITLVAIAGVDIYFLRHMAAAASATESLADDALFLSELSFALYLFPLMFGGVGVNLISHVLISHLVAAERRFEKQHPDHRRPD</sequence>
<evidence type="ECO:0000313" key="3">
    <source>
        <dbReference type="Proteomes" id="UP001367030"/>
    </source>
</evidence>
<feature type="transmembrane region" description="Helical" evidence="1">
    <location>
        <begin position="12"/>
        <end position="31"/>
    </location>
</feature>
<comment type="caution">
    <text evidence="2">The sequence shown here is derived from an EMBL/GenBank/DDBJ whole genome shotgun (WGS) entry which is preliminary data.</text>
</comment>
<keyword evidence="1" id="KW-0812">Transmembrane</keyword>
<keyword evidence="1" id="KW-1133">Transmembrane helix</keyword>
<feature type="transmembrane region" description="Helical" evidence="1">
    <location>
        <begin position="38"/>
        <end position="58"/>
    </location>
</feature>
<evidence type="ECO:0000313" key="2">
    <source>
        <dbReference type="EMBL" id="MEJ8855203.1"/>
    </source>
</evidence>
<proteinExistence type="predicted"/>